<dbReference type="EMBL" id="BAABUK010000033">
    <property type="protein sequence ID" value="GAA5816614.1"/>
    <property type="molecule type" value="Genomic_DNA"/>
</dbReference>
<keyword evidence="3" id="KW-0256">Endoplasmic reticulum</keyword>
<dbReference type="Gene3D" id="2.70.130.10">
    <property type="entry name" value="Mannose-6-phosphate receptor binding domain"/>
    <property type="match status" value="1"/>
</dbReference>
<dbReference type="SUPFAM" id="SSF50911">
    <property type="entry name" value="Mannose 6-phosphate receptor domain"/>
    <property type="match status" value="1"/>
</dbReference>
<name>A0ABP9ZC30_9FUNG</name>
<feature type="coiled-coil region" evidence="5">
    <location>
        <begin position="143"/>
        <end position="170"/>
    </location>
</feature>
<dbReference type="InterPro" id="IPR039794">
    <property type="entry name" value="Gtb1-like"/>
</dbReference>
<dbReference type="InterPro" id="IPR028146">
    <property type="entry name" value="PRKCSH_N"/>
</dbReference>
<keyword evidence="4" id="KW-1015">Disulfide bond</keyword>
<sequence>MIALKLSCILAAVTLVSASSIRGVDPEKYDLYNPSRDGQWTCLDGTKVISHNAINDDYCDCPDGSDEPGTSACPNSLFYCVNEGHIPAYIKSYTVNDGVCDEACCDGSDETSSLIHCPNRCKEVGEVYREQQSNLKQSTQAGLAAKAQLITEAQDQITQWEEQETKLQDQIILKKSNMLKLQRELNILESKSTTNKKAQCKSDGLDVATLKHDIVILQKELDGLKNILGEMKVKHNHNFHDMAVKSAIAGYDDFMTRYESMMANIEQDIAHIDAAASVQEEIEEEVAVEEGEEETVEESTEEPVVDEVFASYIPFACVGKKQTHTIAETLLEKLESILPTKYKDTVMDALLPLVKKDEQHEENNFDGGISNEAGVESARKLFQDAENEVNSLNTELEKIKQDLAVDYGKDKEWLKLKDVCVEKNEGEYTYSLCFLGDAYQKSNKDSTRTFLGKFEKFDGDKDLYEVHVHTHGTRCWNGPERSVKAKIECGLKNEIIEVSEPEKCEYHYRMLSPAVCQADDKVQQQNQKPLIPIHEEL</sequence>
<reference evidence="8 9" key="1">
    <citation type="submission" date="2024-04" db="EMBL/GenBank/DDBJ databases">
        <title>genome sequences of Mucor flavus KT1a and Helicostylum pulchrum KT1b strains isolated from the surface of a dry-aged beef.</title>
        <authorList>
            <person name="Toyotome T."/>
            <person name="Hosono M."/>
            <person name="Torimaru M."/>
            <person name="Fukuda K."/>
            <person name="Mikami N."/>
        </authorList>
    </citation>
    <scope>NUCLEOTIDE SEQUENCE [LARGE SCALE GENOMIC DNA]</scope>
    <source>
        <strain evidence="8 9">KT1a</strain>
    </source>
</reference>
<evidence type="ECO:0000313" key="8">
    <source>
        <dbReference type="EMBL" id="GAA5816614.1"/>
    </source>
</evidence>
<feature type="chain" id="PRO_5046061486" description="Glucosidase 2 subunit beta" evidence="6">
    <location>
        <begin position="19"/>
        <end position="537"/>
    </location>
</feature>
<dbReference type="PROSITE" id="PS51914">
    <property type="entry name" value="MRH"/>
    <property type="match status" value="1"/>
</dbReference>
<dbReference type="InterPro" id="IPR044865">
    <property type="entry name" value="MRH_dom"/>
</dbReference>
<dbReference type="Pfam" id="PF12999">
    <property type="entry name" value="PRKCSH-like"/>
    <property type="match status" value="1"/>
</dbReference>
<keyword evidence="9" id="KW-1185">Reference proteome</keyword>
<feature type="domain" description="MRH" evidence="7">
    <location>
        <begin position="418"/>
        <end position="518"/>
    </location>
</feature>
<dbReference type="Pfam" id="PF13015">
    <property type="entry name" value="PRKCSH_1"/>
    <property type="match status" value="1"/>
</dbReference>
<protein>
    <recommendedName>
        <fullName evidence="1">Glucosidase 2 subunit beta</fullName>
    </recommendedName>
</protein>
<evidence type="ECO:0000313" key="9">
    <source>
        <dbReference type="Proteomes" id="UP001473302"/>
    </source>
</evidence>
<comment type="caution">
    <text evidence="8">The sequence shown here is derived from an EMBL/GenBank/DDBJ whole genome shotgun (WGS) entry which is preliminary data.</text>
</comment>
<evidence type="ECO:0000256" key="5">
    <source>
        <dbReference type="SAM" id="Coils"/>
    </source>
</evidence>
<evidence type="ECO:0000256" key="2">
    <source>
        <dbReference type="ARBA" id="ARBA00022729"/>
    </source>
</evidence>
<gene>
    <name evidence="8" type="ORF">MFLAVUS_010144</name>
</gene>
<dbReference type="PANTHER" id="PTHR12630">
    <property type="entry name" value="N-LINKED OLIGOSACCHARIDE PROCESSING"/>
    <property type="match status" value="1"/>
</dbReference>
<dbReference type="InterPro" id="IPR009011">
    <property type="entry name" value="Man6P_isomerase_rcpt-bd_dom_sf"/>
</dbReference>
<evidence type="ECO:0000256" key="6">
    <source>
        <dbReference type="SAM" id="SignalP"/>
    </source>
</evidence>
<dbReference type="PANTHER" id="PTHR12630:SF1">
    <property type="entry name" value="GLUCOSIDASE 2 SUBUNIT BETA"/>
    <property type="match status" value="1"/>
</dbReference>
<evidence type="ECO:0000256" key="3">
    <source>
        <dbReference type="ARBA" id="ARBA00022824"/>
    </source>
</evidence>
<evidence type="ECO:0000256" key="1">
    <source>
        <dbReference type="ARBA" id="ARBA00022387"/>
    </source>
</evidence>
<keyword evidence="5" id="KW-0175">Coiled coil</keyword>
<dbReference type="Proteomes" id="UP001473302">
    <property type="component" value="Unassembled WGS sequence"/>
</dbReference>
<organism evidence="8 9">
    <name type="scientific">Mucor flavus</name>
    <dbReference type="NCBI Taxonomy" id="439312"/>
    <lineage>
        <taxon>Eukaryota</taxon>
        <taxon>Fungi</taxon>
        <taxon>Fungi incertae sedis</taxon>
        <taxon>Mucoromycota</taxon>
        <taxon>Mucoromycotina</taxon>
        <taxon>Mucoromycetes</taxon>
        <taxon>Mucorales</taxon>
        <taxon>Mucorineae</taxon>
        <taxon>Mucoraceae</taxon>
        <taxon>Mucor</taxon>
    </lineage>
</organism>
<feature type="coiled-coil region" evidence="5">
    <location>
        <begin position="375"/>
        <end position="402"/>
    </location>
</feature>
<keyword evidence="2 6" id="KW-0732">Signal</keyword>
<proteinExistence type="predicted"/>
<dbReference type="InterPro" id="IPR036607">
    <property type="entry name" value="PRKCSH"/>
</dbReference>
<evidence type="ECO:0000256" key="4">
    <source>
        <dbReference type="ARBA" id="ARBA00023157"/>
    </source>
</evidence>
<evidence type="ECO:0000259" key="7">
    <source>
        <dbReference type="PROSITE" id="PS51914"/>
    </source>
</evidence>
<feature type="signal peptide" evidence="6">
    <location>
        <begin position="1"/>
        <end position="18"/>
    </location>
</feature>
<accession>A0ABP9ZC30</accession>